<sequence length="98" mass="10938">MTVPWCRFFIPKIASPGVKPGDPDLNEYIAYAKCVKGHVLRDANDWIQCENLPSPDAKCWQEGGDTLFTLTARRRNEDKEASSSVQSQEGPKTHSSKS</sequence>
<accession>A0A402AZW1</accession>
<name>A0A402AZW1_9CHLR</name>
<proteinExistence type="predicted"/>
<evidence type="ECO:0000313" key="3">
    <source>
        <dbReference type="Proteomes" id="UP000287171"/>
    </source>
</evidence>
<dbReference type="EMBL" id="BIFT01000001">
    <property type="protein sequence ID" value="GCE24597.1"/>
    <property type="molecule type" value="Genomic_DNA"/>
</dbReference>
<evidence type="ECO:0000256" key="1">
    <source>
        <dbReference type="SAM" id="MobiDB-lite"/>
    </source>
</evidence>
<protein>
    <submittedName>
        <fullName evidence="2">Uncharacterized protein</fullName>
    </submittedName>
</protein>
<organism evidence="2 3">
    <name type="scientific">Dictyobacter alpinus</name>
    <dbReference type="NCBI Taxonomy" id="2014873"/>
    <lineage>
        <taxon>Bacteria</taxon>
        <taxon>Bacillati</taxon>
        <taxon>Chloroflexota</taxon>
        <taxon>Ktedonobacteria</taxon>
        <taxon>Ktedonobacterales</taxon>
        <taxon>Dictyobacteraceae</taxon>
        <taxon>Dictyobacter</taxon>
    </lineage>
</organism>
<comment type="caution">
    <text evidence="2">The sequence shown here is derived from an EMBL/GenBank/DDBJ whole genome shotgun (WGS) entry which is preliminary data.</text>
</comment>
<gene>
    <name evidence="2" type="ORF">KDA_00810</name>
</gene>
<feature type="region of interest" description="Disordered" evidence="1">
    <location>
        <begin position="72"/>
        <end position="98"/>
    </location>
</feature>
<keyword evidence="3" id="KW-1185">Reference proteome</keyword>
<evidence type="ECO:0000313" key="2">
    <source>
        <dbReference type="EMBL" id="GCE24597.1"/>
    </source>
</evidence>
<dbReference type="AlphaFoldDB" id="A0A402AZW1"/>
<dbReference type="Proteomes" id="UP000287171">
    <property type="component" value="Unassembled WGS sequence"/>
</dbReference>
<reference evidence="3" key="1">
    <citation type="submission" date="2018-12" db="EMBL/GenBank/DDBJ databases">
        <title>Tengunoibacter tsumagoiensis gen. nov., sp. nov., Dictyobacter kobayashii sp. nov., D. alpinus sp. nov., and D. joshuensis sp. nov. and description of Dictyobacteraceae fam. nov. within the order Ktedonobacterales isolated from Tengu-no-mugimeshi.</title>
        <authorList>
            <person name="Wang C.M."/>
            <person name="Zheng Y."/>
            <person name="Sakai Y."/>
            <person name="Toyoda A."/>
            <person name="Minakuchi Y."/>
            <person name="Abe K."/>
            <person name="Yokota A."/>
            <person name="Yabe S."/>
        </authorList>
    </citation>
    <scope>NUCLEOTIDE SEQUENCE [LARGE SCALE GENOMIC DNA]</scope>
    <source>
        <strain evidence="3">Uno16</strain>
    </source>
</reference>